<dbReference type="Proteomes" id="UP000215914">
    <property type="component" value="Unassembled WGS sequence"/>
</dbReference>
<reference evidence="1" key="1">
    <citation type="journal article" date="2017" name="Nature">
        <title>The sunflower genome provides insights into oil metabolism, flowering and Asterid evolution.</title>
        <authorList>
            <person name="Badouin H."/>
            <person name="Gouzy J."/>
            <person name="Grassa C.J."/>
            <person name="Murat F."/>
            <person name="Staton S.E."/>
            <person name="Cottret L."/>
            <person name="Lelandais-Briere C."/>
            <person name="Owens G.L."/>
            <person name="Carrere S."/>
            <person name="Mayjonade B."/>
            <person name="Legrand L."/>
            <person name="Gill N."/>
            <person name="Kane N.C."/>
            <person name="Bowers J.E."/>
            <person name="Hubner S."/>
            <person name="Bellec A."/>
            <person name="Berard A."/>
            <person name="Berges H."/>
            <person name="Blanchet N."/>
            <person name="Boniface M.C."/>
            <person name="Brunel D."/>
            <person name="Catrice O."/>
            <person name="Chaidir N."/>
            <person name="Claudel C."/>
            <person name="Donnadieu C."/>
            <person name="Faraut T."/>
            <person name="Fievet G."/>
            <person name="Helmstetter N."/>
            <person name="King M."/>
            <person name="Knapp S.J."/>
            <person name="Lai Z."/>
            <person name="Le Paslier M.C."/>
            <person name="Lippi Y."/>
            <person name="Lorenzon L."/>
            <person name="Mandel J.R."/>
            <person name="Marage G."/>
            <person name="Marchand G."/>
            <person name="Marquand E."/>
            <person name="Bret-Mestries E."/>
            <person name="Morien E."/>
            <person name="Nambeesan S."/>
            <person name="Nguyen T."/>
            <person name="Pegot-Espagnet P."/>
            <person name="Pouilly N."/>
            <person name="Raftis F."/>
            <person name="Sallet E."/>
            <person name="Schiex T."/>
            <person name="Thomas J."/>
            <person name="Vandecasteele C."/>
            <person name="Vares D."/>
            <person name="Vear F."/>
            <person name="Vautrin S."/>
            <person name="Crespi M."/>
            <person name="Mangin B."/>
            <person name="Burke J.M."/>
            <person name="Salse J."/>
            <person name="Munos S."/>
            <person name="Vincourt P."/>
            <person name="Rieseberg L.H."/>
            <person name="Langlade N.B."/>
        </authorList>
    </citation>
    <scope>NUCLEOTIDE SEQUENCE</scope>
    <source>
        <tissue evidence="1">Leaves</tissue>
    </source>
</reference>
<proteinExistence type="predicted"/>
<protein>
    <submittedName>
        <fullName evidence="1">Uncharacterized protein</fullName>
    </submittedName>
</protein>
<dbReference type="AlphaFoldDB" id="A0A9K3NGC6"/>
<gene>
    <name evidence="1" type="ORF">HanXRQr2_Chr07g0303801</name>
</gene>
<sequence>MYHPAPILTPLQPNMFKRLIRIINQNLILILRPPYRRYMKRNFRLRCPNRHFHRRRRRTTQLITTTYIITISIINHHPFLLPTLNQLKPIISSNIIHNPNTCFLFLIPQTPKLINRSIKPLKQLIIKPNQPIIHIIIIIKIITSWKLYLLFTPFC</sequence>
<comment type="caution">
    <text evidence="1">The sequence shown here is derived from an EMBL/GenBank/DDBJ whole genome shotgun (WGS) entry which is preliminary data.</text>
</comment>
<keyword evidence="2" id="KW-1185">Reference proteome</keyword>
<organism evidence="1 2">
    <name type="scientific">Helianthus annuus</name>
    <name type="common">Common sunflower</name>
    <dbReference type="NCBI Taxonomy" id="4232"/>
    <lineage>
        <taxon>Eukaryota</taxon>
        <taxon>Viridiplantae</taxon>
        <taxon>Streptophyta</taxon>
        <taxon>Embryophyta</taxon>
        <taxon>Tracheophyta</taxon>
        <taxon>Spermatophyta</taxon>
        <taxon>Magnoliopsida</taxon>
        <taxon>eudicotyledons</taxon>
        <taxon>Gunneridae</taxon>
        <taxon>Pentapetalae</taxon>
        <taxon>asterids</taxon>
        <taxon>campanulids</taxon>
        <taxon>Asterales</taxon>
        <taxon>Asteraceae</taxon>
        <taxon>Asteroideae</taxon>
        <taxon>Heliantheae alliance</taxon>
        <taxon>Heliantheae</taxon>
        <taxon>Helianthus</taxon>
    </lineage>
</organism>
<evidence type="ECO:0000313" key="2">
    <source>
        <dbReference type="Proteomes" id="UP000215914"/>
    </source>
</evidence>
<accession>A0A9K3NGC6</accession>
<dbReference type="EMBL" id="MNCJ02000322">
    <property type="protein sequence ID" value="KAF5799372.1"/>
    <property type="molecule type" value="Genomic_DNA"/>
</dbReference>
<evidence type="ECO:0000313" key="1">
    <source>
        <dbReference type="EMBL" id="KAF5799372.1"/>
    </source>
</evidence>
<name>A0A9K3NGC6_HELAN</name>
<dbReference type="Gramene" id="mRNA:HanXRQr2_Chr07g0303801">
    <property type="protein sequence ID" value="CDS:HanXRQr2_Chr07g0303801.1"/>
    <property type="gene ID" value="HanXRQr2_Chr07g0303801"/>
</dbReference>
<reference evidence="1" key="2">
    <citation type="submission" date="2020-06" db="EMBL/GenBank/DDBJ databases">
        <title>Helianthus annuus Genome sequencing and assembly Release 2.</title>
        <authorList>
            <person name="Gouzy J."/>
            <person name="Langlade N."/>
            <person name="Munos S."/>
        </authorList>
    </citation>
    <scope>NUCLEOTIDE SEQUENCE</scope>
    <source>
        <tissue evidence="1">Leaves</tissue>
    </source>
</reference>